<proteinExistence type="predicted"/>
<evidence type="ECO:0000313" key="2">
    <source>
        <dbReference type="Proteomes" id="UP001271007"/>
    </source>
</evidence>
<name>A0AAJ0DGT5_9PEZI</name>
<organism evidence="1 2">
    <name type="scientific">Extremus antarcticus</name>
    <dbReference type="NCBI Taxonomy" id="702011"/>
    <lineage>
        <taxon>Eukaryota</taxon>
        <taxon>Fungi</taxon>
        <taxon>Dikarya</taxon>
        <taxon>Ascomycota</taxon>
        <taxon>Pezizomycotina</taxon>
        <taxon>Dothideomycetes</taxon>
        <taxon>Dothideomycetidae</taxon>
        <taxon>Mycosphaerellales</taxon>
        <taxon>Extremaceae</taxon>
        <taxon>Extremus</taxon>
    </lineage>
</organism>
<dbReference type="Proteomes" id="UP001271007">
    <property type="component" value="Unassembled WGS sequence"/>
</dbReference>
<keyword evidence="2" id="KW-1185">Reference proteome</keyword>
<reference evidence="1" key="1">
    <citation type="submission" date="2023-04" db="EMBL/GenBank/DDBJ databases">
        <title>Black Yeasts Isolated from many extreme environments.</title>
        <authorList>
            <person name="Coleine C."/>
            <person name="Stajich J.E."/>
            <person name="Selbmann L."/>
        </authorList>
    </citation>
    <scope>NUCLEOTIDE SEQUENCE</scope>
    <source>
        <strain evidence="1">CCFEE 5312</strain>
    </source>
</reference>
<sequence length="212" mass="23461">MPPLESLNAVGQCFELQSTDAWKLFENEEFEAANTLVPHQLLIEPAISDLQAAKLYLILVHSPDEYLGHAKKAVELYKGLYPDEEKPPNRAQLNSKRTMVAGAERALRKARAGADLYPACLLTDEEILAKLGKATENLEKQEIARFAKFEDAGAMDAGADGDGDLPDIAIKRVEDEARRKEIEIFGVENEQGNLDILPNPSAGRLIRTHHAF</sequence>
<protein>
    <submittedName>
        <fullName evidence="1">Uncharacterized protein</fullName>
    </submittedName>
</protein>
<gene>
    <name evidence="1" type="ORF">LTR09_008855</name>
</gene>
<dbReference type="AlphaFoldDB" id="A0AAJ0DGT5"/>
<comment type="caution">
    <text evidence="1">The sequence shown here is derived from an EMBL/GenBank/DDBJ whole genome shotgun (WGS) entry which is preliminary data.</text>
</comment>
<accession>A0AAJ0DGT5</accession>
<dbReference type="EMBL" id="JAWDJX010000036">
    <property type="protein sequence ID" value="KAK3049935.1"/>
    <property type="molecule type" value="Genomic_DNA"/>
</dbReference>
<evidence type="ECO:0000313" key="1">
    <source>
        <dbReference type="EMBL" id="KAK3049935.1"/>
    </source>
</evidence>